<feature type="compositionally biased region" description="Basic and acidic residues" evidence="1">
    <location>
        <begin position="69"/>
        <end position="86"/>
    </location>
</feature>
<keyword evidence="3" id="KW-1185">Reference proteome</keyword>
<feature type="compositionally biased region" description="Basic residues" evidence="1">
    <location>
        <begin position="123"/>
        <end position="137"/>
    </location>
</feature>
<dbReference type="EMBL" id="JAESVG020000010">
    <property type="protein sequence ID" value="KAG8624182.1"/>
    <property type="molecule type" value="Genomic_DNA"/>
</dbReference>
<dbReference type="AlphaFoldDB" id="A0A8K0PD30"/>
<reference evidence="2" key="1">
    <citation type="submission" date="2021-07" db="EMBL/GenBank/DDBJ databases">
        <title>Elsinoe batatas strain:CRI-CJ2 Genome sequencing and assembly.</title>
        <authorList>
            <person name="Huang L."/>
        </authorList>
    </citation>
    <scope>NUCLEOTIDE SEQUENCE</scope>
    <source>
        <strain evidence="2">CRI-CJ2</strain>
    </source>
</reference>
<evidence type="ECO:0000256" key="1">
    <source>
        <dbReference type="SAM" id="MobiDB-lite"/>
    </source>
</evidence>
<evidence type="ECO:0000313" key="3">
    <source>
        <dbReference type="Proteomes" id="UP000809789"/>
    </source>
</evidence>
<evidence type="ECO:0000313" key="2">
    <source>
        <dbReference type="EMBL" id="KAG8624182.1"/>
    </source>
</evidence>
<feature type="region of interest" description="Disordered" evidence="1">
    <location>
        <begin position="61"/>
        <end position="271"/>
    </location>
</feature>
<proteinExistence type="predicted"/>
<feature type="compositionally biased region" description="Basic residues" evidence="1">
    <location>
        <begin position="210"/>
        <end position="228"/>
    </location>
</feature>
<dbReference type="Proteomes" id="UP000809789">
    <property type="component" value="Unassembled WGS sequence"/>
</dbReference>
<feature type="compositionally biased region" description="Basic residues" evidence="1">
    <location>
        <begin position="189"/>
        <end position="204"/>
    </location>
</feature>
<sequence>MICDSATGEIAKTVAFLVAAVTLTGEAHHGATSLARHHDDLAQTLSTAGDRLRETWILTHRRGRSRSRSVSEDRTPSPIGKDSRAGDKRRHSQSPRRRRSQSPRRRPTSRPRRRSPSAEGSRSPKRARHNGRDRRRFISPSRSPPRRRRDSRERDRRPRRRSPSASPGRASKTANGRKDMNDRRDRGLSRSKSRSRSLPRRRTRSPPSRRDRRRRSSSAHDRYRRVSPPRKSPPPRSIKKSADTGNDEDGAAGNKTIELPESKPHDPLESL</sequence>
<protein>
    <submittedName>
        <fullName evidence="2">Uncharacterized protein</fullName>
    </submittedName>
</protein>
<comment type="caution">
    <text evidence="2">The sequence shown here is derived from an EMBL/GenBank/DDBJ whole genome shotgun (WGS) entry which is preliminary data.</text>
</comment>
<dbReference type="OrthoDB" id="10603086at2759"/>
<name>A0A8K0PD30_9PEZI</name>
<organism evidence="2 3">
    <name type="scientific">Elsinoe batatas</name>
    <dbReference type="NCBI Taxonomy" id="2601811"/>
    <lineage>
        <taxon>Eukaryota</taxon>
        <taxon>Fungi</taxon>
        <taxon>Dikarya</taxon>
        <taxon>Ascomycota</taxon>
        <taxon>Pezizomycotina</taxon>
        <taxon>Dothideomycetes</taxon>
        <taxon>Dothideomycetidae</taxon>
        <taxon>Myriangiales</taxon>
        <taxon>Elsinoaceae</taxon>
        <taxon>Elsinoe</taxon>
    </lineage>
</organism>
<feature type="compositionally biased region" description="Basic and acidic residues" evidence="1">
    <location>
        <begin position="176"/>
        <end position="188"/>
    </location>
</feature>
<gene>
    <name evidence="2" type="ORF">KVT40_009158</name>
</gene>
<feature type="compositionally biased region" description="Basic and acidic residues" evidence="1">
    <location>
        <begin position="258"/>
        <end position="271"/>
    </location>
</feature>
<feature type="compositionally biased region" description="Basic residues" evidence="1">
    <location>
        <begin position="87"/>
        <end position="115"/>
    </location>
</feature>
<accession>A0A8K0PD30</accession>